<dbReference type="EMBL" id="JAUHHV010000003">
    <property type="protein sequence ID" value="KAK1430205.1"/>
    <property type="molecule type" value="Genomic_DNA"/>
</dbReference>
<feature type="transmembrane region" description="Helical" evidence="1">
    <location>
        <begin position="12"/>
        <end position="30"/>
    </location>
</feature>
<evidence type="ECO:0000256" key="1">
    <source>
        <dbReference type="SAM" id="Phobius"/>
    </source>
</evidence>
<feature type="transmembrane region" description="Helical" evidence="1">
    <location>
        <begin position="50"/>
        <end position="66"/>
    </location>
</feature>
<name>A0AAD8KVD0_TARER</name>
<dbReference type="Proteomes" id="UP001229421">
    <property type="component" value="Unassembled WGS sequence"/>
</dbReference>
<protein>
    <submittedName>
        <fullName evidence="2">Uncharacterized protein</fullName>
    </submittedName>
</protein>
<organism evidence="2 3">
    <name type="scientific">Tagetes erecta</name>
    <name type="common">African marigold</name>
    <dbReference type="NCBI Taxonomy" id="13708"/>
    <lineage>
        <taxon>Eukaryota</taxon>
        <taxon>Viridiplantae</taxon>
        <taxon>Streptophyta</taxon>
        <taxon>Embryophyta</taxon>
        <taxon>Tracheophyta</taxon>
        <taxon>Spermatophyta</taxon>
        <taxon>Magnoliopsida</taxon>
        <taxon>eudicotyledons</taxon>
        <taxon>Gunneridae</taxon>
        <taxon>Pentapetalae</taxon>
        <taxon>asterids</taxon>
        <taxon>campanulids</taxon>
        <taxon>Asterales</taxon>
        <taxon>Asteraceae</taxon>
        <taxon>Asteroideae</taxon>
        <taxon>Heliantheae alliance</taxon>
        <taxon>Tageteae</taxon>
        <taxon>Tagetes</taxon>
    </lineage>
</organism>
<reference evidence="2" key="1">
    <citation type="journal article" date="2023" name="bioRxiv">
        <title>Improved chromosome-level genome assembly for marigold (Tagetes erecta).</title>
        <authorList>
            <person name="Jiang F."/>
            <person name="Yuan L."/>
            <person name="Wang S."/>
            <person name="Wang H."/>
            <person name="Xu D."/>
            <person name="Wang A."/>
            <person name="Fan W."/>
        </authorList>
    </citation>
    <scope>NUCLEOTIDE SEQUENCE</scope>
    <source>
        <strain evidence="2">WSJ</strain>
        <tissue evidence="2">Leaf</tissue>
    </source>
</reference>
<keyword evidence="1" id="KW-1133">Transmembrane helix</keyword>
<proteinExistence type="predicted"/>
<keyword evidence="1" id="KW-0472">Membrane</keyword>
<gene>
    <name evidence="2" type="ORF">QVD17_12776</name>
</gene>
<comment type="caution">
    <text evidence="2">The sequence shown here is derived from an EMBL/GenBank/DDBJ whole genome shotgun (WGS) entry which is preliminary data.</text>
</comment>
<accession>A0AAD8KVD0</accession>
<evidence type="ECO:0000313" key="2">
    <source>
        <dbReference type="EMBL" id="KAK1430205.1"/>
    </source>
</evidence>
<dbReference type="AlphaFoldDB" id="A0AAD8KVD0"/>
<evidence type="ECO:0000313" key="3">
    <source>
        <dbReference type="Proteomes" id="UP001229421"/>
    </source>
</evidence>
<sequence length="70" mass="8542">MNYLCYNGLVHFCYAVCILTVGFCFLKYLFYNFFLVYNNNLVRPIHQVSYMLHQIVYSMYKLLIILHDRM</sequence>
<keyword evidence="1" id="KW-0812">Transmembrane</keyword>
<keyword evidence="3" id="KW-1185">Reference proteome</keyword>